<dbReference type="PRINTS" id="PR00035">
    <property type="entry name" value="HTHGNTR"/>
</dbReference>
<dbReference type="InterPro" id="IPR050679">
    <property type="entry name" value="Bact_HTH_transcr_reg"/>
</dbReference>
<comment type="caution">
    <text evidence="5">The sequence shown here is derived from an EMBL/GenBank/DDBJ whole genome shotgun (WGS) entry which is preliminary data.</text>
</comment>
<dbReference type="GO" id="GO:0003700">
    <property type="term" value="F:DNA-binding transcription factor activity"/>
    <property type="evidence" value="ECO:0007669"/>
    <property type="project" value="InterPro"/>
</dbReference>
<proteinExistence type="predicted"/>
<dbReference type="InterPro" id="IPR036390">
    <property type="entry name" value="WH_DNA-bd_sf"/>
</dbReference>
<dbReference type="SUPFAM" id="SSF64288">
    <property type="entry name" value="Chorismate lyase-like"/>
    <property type="match status" value="1"/>
</dbReference>
<dbReference type="InterPro" id="IPR036388">
    <property type="entry name" value="WH-like_DNA-bd_sf"/>
</dbReference>
<dbReference type="InterPro" id="IPR028978">
    <property type="entry name" value="Chorismate_lyase_/UTRA_dom_sf"/>
</dbReference>
<keyword evidence="2" id="KW-0238">DNA-binding</keyword>
<protein>
    <submittedName>
        <fullName evidence="5">GntR family transcriptional regulator</fullName>
    </submittedName>
</protein>
<keyword evidence="3" id="KW-0804">Transcription</keyword>
<dbReference type="PROSITE" id="PS50949">
    <property type="entry name" value="HTH_GNTR"/>
    <property type="match status" value="1"/>
</dbReference>
<dbReference type="Pfam" id="PF07702">
    <property type="entry name" value="UTRA"/>
    <property type="match status" value="1"/>
</dbReference>
<dbReference type="PANTHER" id="PTHR44846">
    <property type="entry name" value="MANNOSYL-D-GLYCERATE TRANSPORT/METABOLISM SYSTEM REPRESSOR MNGR-RELATED"/>
    <property type="match status" value="1"/>
</dbReference>
<organism evidence="5 6">
    <name type="scientific">Leucobacter ruminantium</name>
    <dbReference type="NCBI Taxonomy" id="1289170"/>
    <lineage>
        <taxon>Bacteria</taxon>
        <taxon>Bacillati</taxon>
        <taxon>Actinomycetota</taxon>
        <taxon>Actinomycetes</taxon>
        <taxon>Micrococcales</taxon>
        <taxon>Microbacteriaceae</taxon>
        <taxon>Leucobacter</taxon>
    </lineage>
</organism>
<dbReference type="GO" id="GO:0003677">
    <property type="term" value="F:DNA binding"/>
    <property type="evidence" value="ECO:0007669"/>
    <property type="project" value="UniProtKB-KW"/>
</dbReference>
<dbReference type="SUPFAM" id="SSF46785">
    <property type="entry name" value="Winged helix' DNA-binding domain"/>
    <property type="match status" value="1"/>
</dbReference>
<dbReference type="SMART" id="SM00866">
    <property type="entry name" value="UTRA"/>
    <property type="match status" value="1"/>
</dbReference>
<dbReference type="InterPro" id="IPR000524">
    <property type="entry name" value="Tscrpt_reg_HTH_GntR"/>
</dbReference>
<feature type="domain" description="HTH gntR-type" evidence="4">
    <location>
        <begin position="2"/>
        <end position="70"/>
    </location>
</feature>
<dbReference type="Gene3D" id="3.40.1410.10">
    <property type="entry name" value="Chorismate lyase-like"/>
    <property type="match status" value="1"/>
</dbReference>
<sequence length="232" mass="25500">MTITPKYYTQKLRILELIEGAQPGDPLPTERELAERFDTSRTTIRQALTELVMEGRVERVQGRGTFVADPPIITVRQLTSLSEDLDATRLESDVLGIEEEPATAEVAAALGVPPGATVTRVDRVRRHAGSPLAREIARLPGRYPELHERLAERGSLYRTLEEVYGIAIASVDDEIATELADPAEAALLGIEVGLPLLVARRTARAKDGAAVEFTRSVFRGDRFRFRASATRA</sequence>
<dbReference type="Proteomes" id="UP000664398">
    <property type="component" value="Unassembled WGS sequence"/>
</dbReference>
<evidence type="ECO:0000313" key="6">
    <source>
        <dbReference type="Proteomes" id="UP000664398"/>
    </source>
</evidence>
<evidence type="ECO:0000256" key="2">
    <source>
        <dbReference type="ARBA" id="ARBA00023125"/>
    </source>
</evidence>
<evidence type="ECO:0000256" key="3">
    <source>
        <dbReference type="ARBA" id="ARBA00023163"/>
    </source>
</evidence>
<accession>A0A939LWH3</accession>
<dbReference type="EMBL" id="JAGDYL010000018">
    <property type="protein sequence ID" value="MBO1805721.1"/>
    <property type="molecule type" value="Genomic_DNA"/>
</dbReference>
<dbReference type="CDD" id="cd07377">
    <property type="entry name" value="WHTH_GntR"/>
    <property type="match status" value="1"/>
</dbReference>
<dbReference type="Pfam" id="PF00392">
    <property type="entry name" value="GntR"/>
    <property type="match status" value="1"/>
</dbReference>
<dbReference type="Gene3D" id="1.10.10.10">
    <property type="entry name" value="Winged helix-like DNA-binding domain superfamily/Winged helix DNA-binding domain"/>
    <property type="match status" value="1"/>
</dbReference>
<keyword evidence="1" id="KW-0805">Transcription regulation</keyword>
<dbReference type="PANTHER" id="PTHR44846:SF1">
    <property type="entry name" value="MANNOSYL-D-GLYCERATE TRANSPORT_METABOLISM SYSTEM REPRESSOR MNGR-RELATED"/>
    <property type="match status" value="1"/>
</dbReference>
<reference evidence="5" key="1">
    <citation type="submission" date="2021-03" db="EMBL/GenBank/DDBJ databases">
        <title>Leucobacter chromiisoli sp. nov., isolated from chromium-containing soil of chemical plant.</title>
        <authorList>
            <person name="Xu Z."/>
        </authorList>
    </citation>
    <scope>NUCLEOTIDE SEQUENCE</scope>
    <source>
        <strain evidence="5">A2</strain>
    </source>
</reference>
<dbReference type="GO" id="GO:0045892">
    <property type="term" value="P:negative regulation of DNA-templated transcription"/>
    <property type="evidence" value="ECO:0007669"/>
    <property type="project" value="TreeGrafter"/>
</dbReference>
<evidence type="ECO:0000313" key="5">
    <source>
        <dbReference type="EMBL" id="MBO1805721.1"/>
    </source>
</evidence>
<name>A0A939LWH3_9MICO</name>
<evidence type="ECO:0000259" key="4">
    <source>
        <dbReference type="PROSITE" id="PS50949"/>
    </source>
</evidence>
<dbReference type="AlphaFoldDB" id="A0A939LWH3"/>
<keyword evidence="6" id="KW-1185">Reference proteome</keyword>
<dbReference type="SMART" id="SM00345">
    <property type="entry name" value="HTH_GNTR"/>
    <property type="match status" value="1"/>
</dbReference>
<gene>
    <name evidence="5" type="ORF">J4H91_10395</name>
</gene>
<evidence type="ECO:0000256" key="1">
    <source>
        <dbReference type="ARBA" id="ARBA00023015"/>
    </source>
</evidence>
<dbReference type="RefSeq" id="WP_208046195.1">
    <property type="nucleotide sequence ID" value="NZ_JAGDYL010000018.1"/>
</dbReference>
<dbReference type="InterPro" id="IPR011663">
    <property type="entry name" value="UTRA"/>
</dbReference>